<evidence type="ECO:0000256" key="3">
    <source>
        <dbReference type="ARBA" id="ARBA00010769"/>
    </source>
</evidence>
<dbReference type="GO" id="GO:0000781">
    <property type="term" value="C:chromosome, telomeric region"/>
    <property type="evidence" value="ECO:0007669"/>
    <property type="project" value="UniProtKB-SubCell"/>
</dbReference>
<dbReference type="FunFam" id="3.30.1010.10:FF:000019">
    <property type="entry name" value="Serine/threonine-protein kinase Tel1"/>
    <property type="match status" value="1"/>
</dbReference>
<dbReference type="OrthoDB" id="381190at2759"/>
<dbReference type="GO" id="GO:0035556">
    <property type="term" value="P:intracellular signal transduction"/>
    <property type="evidence" value="ECO:0007669"/>
    <property type="project" value="UniProtKB-ARBA"/>
</dbReference>
<dbReference type="SMART" id="SM01343">
    <property type="entry name" value="FATC"/>
    <property type="match status" value="1"/>
</dbReference>
<organism evidence="26 27">
    <name type="scientific">Penicillium cinerascens</name>
    <dbReference type="NCBI Taxonomy" id="70096"/>
    <lineage>
        <taxon>Eukaryota</taxon>
        <taxon>Fungi</taxon>
        <taxon>Dikarya</taxon>
        <taxon>Ascomycota</taxon>
        <taxon>Pezizomycotina</taxon>
        <taxon>Eurotiomycetes</taxon>
        <taxon>Eurotiomycetidae</taxon>
        <taxon>Eurotiales</taxon>
        <taxon>Aspergillaceae</taxon>
        <taxon>Penicillium</taxon>
    </lineage>
</organism>
<feature type="domain" description="FATC" evidence="25">
    <location>
        <begin position="2869"/>
        <end position="2901"/>
    </location>
</feature>
<proteinExistence type="inferred from homology"/>
<evidence type="ECO:0000256" key="2">
    <source>
        <dbReference type="ARBA" id="ARBA00004574"/>
    </source>
</evidence>
<feature type="region of interest" description="Disordered" evidence="22">
    <location>
        <begin position="171"/>
        <end position="207"/>
    </location>
</feature>
<dbReference type="GeneID" id="83175212"/>
<feature type="coiled-coil region" evidence="21">
    <location>
        <begin position="2282"/>
        <end position="2309"/>
    </location>
</feature>
<reference evidence="26" key="1">
    <citation type="submission" date="2022-12" db="EMBL/GenBank/DDBJ databases">
        <authorList>
            <person name="Petersen C."/>
        </authorList>
    </citation>
    <scope>NUCLEOTIDE SEQUENCE</scope>
    <source>
        <strain evidence="26">IBT 15544</strain>
    </source>
</reference>
<accession>A0A9W9TEL7</accession>
<evidence type="ECO:0000256" key="10">
    <source>
        <dbReference type="ARBA" id="ARBA00022741"/>
    </source>
</evidence>
<dbReference type="PANTHER" id="PTHR37079:SF4">
    <property type="entry name" value="SERINE_THREONINE-PROTEIN KINASE ATM"/>
    <property type="match status" value="1"/>
</dbReference>
<dbReference type="Pfam" id="PF00454">
    <property type="entry name" value="PI3_PI4_kinase"/>
    <property type="match status" value="1"/>
</dbReference>
<dbReference type="PROSITE" id="PS51189">
    <property type="entry name" value="FAT"/>
    <property type="match status" value="1"/>
</dbReference>
<keyword evidence="21" id="KW-0175">Coiled coil</keyword>
<evidence type="ECO:0000256" key="15">
    <source>
        <dbReference type="ARBA" id="ARBA00022895"/>
    </source>
</evidence>
<feature type="domain" description="PI3K/PI4K catalytic" evidence="23">
    <location>
        <begin position="2547"/>
        <end position="2858"/>
    </location>
</feature>
<keyword evidence="16 20" id="KW-0539">Nucleus</keyword>
<keyword evidence="12 20" id="KW-0418">Kinase</keyword>
<comment type="caution">
    <text evidence="26">The sequence shown here is derived from an EMBL/GenBank/DDBJ whole genome shotgun (WGS) entry which is preliminary data.</text>
</comment>
<dbReference type="InterPro" id="IPR021668">
    <property type="entry name" value="TAN"/>
</dbReference>
<dbReference type="InterPro" id="IPR016024">
    <property type="entry name" value="ARM-type_fold"/>
</dbReference>
<dbReference type="PROSITE" id="PS50290">
    <property type="entry name" value="PI3_4_KINASE_3"/>
    <property type="match status" value="1"/>
</dbReference>
<evidence type="ECO:0000256" key="6">
    <source>
        <dbReference type="ARBA" id="ARBA00014619"/>
    </source>
</evidence>
<evidence type="ECO:0000256" key="5">
    <source>
        <dbReference type="ARBA" id="ARBA00012513"/>
    </source>
</evidence>
<dbReference type="PROSITE" id="PS00916">
    <property type="entry name" value="PI3_4_KINASE_2"/>
    <property type="match status" value="1"/>
</dbReference>
<reference evidence="26" key="2">
    <citation type="journal article" date="2023" name="IMA Fungus">
        <title>Comparative genomic study of the Penicillium genus elucidates a diverse pangenome and 15 lateral gene transfer events.</title>
        <authorList>
            <person name="Petersen C."/>
            <person name="Sorensen T."/>
            <person name="Nielsen M.R."/>
            <person name="Sondergaard T.E."/>
            <person name="Sorensen J.L."/>
            <person name="Fitzpatrick D.A."/>
            <person name="Frisvad J.C."/>
            <person name="Nielsen K.L."/>
        </authorList>
    </citation>
    <scope>NUCLEOTIDE SEQUENCE</scope>
    <source>
        <strain evidence="26">IBT 15544</strain>
    </source>
</reference>
<evidence type="ECO:0000256" key="9">
    <source>
        <dbReference type="ARBA" id="ARBA00022679"/>
    </source>
</evidence>
<dbReference type="PANTHER" id="PTHR37079">
    <property type="entry name" value="SERINE/THREONINE-PROTEIN KINASE ATM"/>
    <property type="match status" value="1"/>
</dbReference>
<sequence>MGEIFLDRALGLLASDRQKDRTDGLADLKHILHQNKRSSKLLDLNDKACHKIFESLFRLVASEKSVYTRAQRSNSKSPSTTRLSTCASVVRIAVDIFLRSIRTKTVRLIIDHVTETIPIPGEGLWELLSVDYTKCLTSLLRYPPHTEHLGDGEWEKLIEFCLTALNLQESDESQPSIRSGNRSAGEDLLDASDGRSTPSRMTPAPASREKYVGDKNAIGEAVVCIHVLTASPSAPVQVAAENILHGLVEFVKSSSRVAGNAHQLAFSSINTVVSKVLFDQSEVVRSALLRLVPVIRRLWATKLQNLKDELLVTLMHCTVVLTDATRNDLSASLEPSIEGLVDSLHSEYVRRPEKELMQVDDVVFYDATDKKNRPLYGPRLGSSRSEHKWSLIWVIANLLQQSEDISANPTGRNPLRETSGKRQRLNSGIDDIFRDAVSATGARRICALQLVPFLERTMDADRKESFLQRLIPNIIDENGAISSWTMIALASIATGPDSRAFPFKRHWSRAVDLTARAFSSFVTSRAACKLMGTIIESDLLEYSTATETIRSMLFSANLNGPSAISDASLGLWALIARKRTQISPGPAQNASKHICSWLREAWTIEFAGSVTDRIQTAQVAMFARPFELLNLFMACTNRPFKPPCLQETGPTGPVGRAWFFFHENQELLEYLFNIGCDIRNSDPWSRDSSWTLEPSARQDADDLVILELLRSKSEVFLQTWKTLTEDRSLHITADILQILTSFCTVSALFGACLPQQLESRMQEIHKNCHSMWNGICEFFAAHGLNSLQPCLETILPFIPSGPSNCSIAWIGISSVVTPLAKVLEMFRQGSKEDRTTMHDLMDLDDRLTAQGDQLSTDQGILSLNRESLALFRDIATFQRCVTVQLSILLKVQTETGPLENRSSDLIEYLTSLDEADLLSAQRVLPEVYRIVSKMNRNELLRVLEDLGEKCLQSYEMERCEAAHGICISMMSSFVASWTDEQNETLSESAMDLYSWFMEALLARKRASPKVYIVLSELIQAVLDARPSYGSEQSLPSPRTSLFTILQAGDVQVKFSVARFIPFLFERFLLKDHDAIFDDVLGSLPRDPDWVEGIALRLFVLSRLASDWHTLLRRCIYHMFETPAQVPASLEYAQKCMKSVSRTLGLRDARELFRLFASQILYTWMETQAVISMPFSIFEYGSLKELLLDVRDEAVGQMMMRGKESELQELASYLGIPYAELLESSFHRAEAYCIARDITTPPEPGSQPKGVEVRMRKLLGTDGFMKKIDRHFPEIIATFFKSLDRYDQVERAFSKRPSFQYALDIQNKIVDKSAAQISLPANQQPSFRARYLLDELDFLCKRVGFELESIWTAALASFICRSLLETIHPALGSLHTCSVIRKIRILVCLCGPVILEGYPFEMLLHALRPFLSDVHCLEDAVGIFWYLLEAGKEYLVDKPDFVAGICVSTLLTLRKPFSSSLESTTQQSQFKSALTNAENFHQWLWQFAEKCRNSDWNENIQEPYSRMLYLAQQLSAPSRSTSRPSEKDLVFEVLKDQDAEISLLQKPIADLVLSLLCPEFKQIADEGTRSTDNALDPNPHIVSLWRTLHKFNGGPEYRLWAARVIGRSFAASGKVNESLLREQDLSLFNSPTSIAPYDAFCFSKSKILQVLCGKLQIQDHIEIGLIERTLQVILSNITNFPEVQGCAEVIPETLVPAFIWSPYACPQFPISATELELSNKAETDAADLHVTEWARNVSLLLSNTTLDDPVLGALRKVLVASPDLAVQLLPYIVHDSLLVEGGQRGQIRQSISDIFRQILSEVSAKTIPHARLVINCILYLRNQPMVEESTMVERDQWLDLDFGEAAAAAHHCGLQKTSLLFLEIQASRVISGSRRSSVAKYEPPIGLLHDVFKNIDDLDLFYGIQQSSSLTTIMERLEYESSGFKNLLFQSAQYDSEVQMSERANPHGVLKALNATNLQGIANTMLSALGTSSETQAPFSIDSTLQAATSLQKWDVPVSPLDSSPSATVFRVFQSFDTSSSLPEVACCINDCLLSTLDNLVETGQSAIKLRASMRALGIMTEISDVLQSSSSEAIQEGWRSIMARSSWLKTESYHEVGEILSWHEALFSSIRKHDFLKSKASLSSSESRLLEANVFRQSLEITRNHGVSQASLKSAITLSKLAEPCAELGMNIEGAAKFDLANVLWDQGEMTASIRMLQHLKGQGDLHKQAIPISRAELLVTLGDHVAEARLEKPESILQEYLYPAVKELKGASKGEEAGRVYHGFATFCDQQLLNPDGLEDFKRVEQLRDRKEKEMKGLEDMMKTAEGRERESLKIFRAKSKQWFDLDDREYQRLLRSREAFLQQSLENYLLALRESDAYNNDALRFCALWLDKSDSDTANAAVKRYLNDVPSRKFAPLMNQLSSRLLDVSDDFQSLLTGLVFKICAEHPFHGMYQIFASSKSKGGKDPSSHSRFRAANKLVDRLKSDKAIGTTWIAVHNMNITYVRFAIDKPDSKYKTGAKIPLRKLSTGDRLAKDVETYKLPPPTMKIDLRVDRDYSEVPSIQRFNSEFTIASGVSAPKIVTCIATNGERYKQLYKGGNDDLRQDAIMEQVFEQVSSLLKDHQPTRQRNLGIRTYKVLPLTLNAGIIEFVPNTIPLHDYLMPAHQRYFPKDMKPNACRKNIADVQTRSFEQRVRTYRQVTEHFHPVMKYFFMEKFNNPDDWFSKRLSYTRSTAAISILGHVLGLGDRHGHNILLDERTGEVVHIDLGVAFEQGRILPVPEVVPFRLTRDLVDGFGITKTEGVFRRCCEFTLEALRQESYSIMTILDVLRYDPLYSWTVSPLRMKKMQDNQETSDGPPVLPGAADKSSTNEPSEADRALTVVAKKLSKTLSVTATVNELIQQATDEKNLAVLYCGWASYA</sequence>
<evidence type="ECO:0000256" key="21">
    <source>
        <dbReference type="SAM" id="Coils"/>
    </source>
</evidence>
<feature type="domain" description="FAT" evidence="24">
    <location>
        <begin position="1843"/>
        <end position="2443"/>
    </location>
</feature>
<evidence type="ECO:0000259" key="23">
    <source>
        <dbReference type="PROSITE" id="PS50290"/>
    </source>
</evidence>
<evidence type="ECO:0000256" key="17">
    <source>
        <dbReference type="ARBA" id="ARBA00025079"/>
    </source>
</evidence>
<evidence type="ECO:0000313" key="27">
    <source>
        <dbReference type="Proteomes" id="UP001150904"/>
    </source>
</evidence>
<evidence type="ECO:0000256" key="19">
    <source>
        <dbReference type="ARBA" id="ARBA00048679"/>
    </source>
</evidence>
<evidence type="ECO:0000256" key="4">
    <source>
        <dbReference type="ARBA" id="ARBA00011370"/>
    </source>
</evidence>
<dbReference type="GO" id="GO:0006281">
    <property type="term" value="P:DNA repair"/>
    <property type="evidence" value="ECO:0007669"/>
    <property type="project" value="InterPro"/>
</dbReference>
<evidence type="ECO:0000256" key="14">
    <source>
        <dbReference type="ARBA" id="ARBA00022853"/>
    </source>
</evidence>
<name>A0A9W9TEL7_9EURO</name>
<feature type="region of interest" description="Disordered" evidence="22">
    <location>
        <begin position="2829"/>
        <end position="2856"/>
    </location>
</feature>
<dbReference type="SMART" id="SM00146">
    <property type="entry name" value="PI3Kc"/>
    <property type="match status" value="1"/>
</dbReference>
<dbReference type="GO" id="GO:0005524">
    <property type="term" value="F:ATP binding"/>
    <property type="evidence" value="ECO:0007669"/>
    <property type="project" value="UniProtKB-KW"/>
</dbReference>
<comment type="function">
    <text evidence="17 20">Serine/threonine protein kinase which activates checkpoint signaling upon genotoxic stresses such as ionizing radiation (IR), ultraviolet light (UV), or DNA replication stalling, thereby acting as a DNA damage sensor. Recognizes the substrate consensus sequence [ST]-Q. Phosphorylates histone H2A to form H2AS128ph (gamma-H2A) at sites of DNA damage, involved in the regulation of DNA damage response mechanism. Required for the control of telomere length and genome stability.</text>
</comment>
<keyword evidence="10 20" id="KW-0547">Nucleotide-binding</keyword>
<dbReference type="InterPro" id="IPR018936">
    <property type="entry name" value="PI3/4_kinase_CS"/>
</dbReference>
<dbReference type="Pfam" id="PF02260">
    <property type="entry name" value="FATC"/>
    <property type="match status" value="1"/>
</dbReference>
<dbReference type="PROSITE" id="PS51190">
    <property type="entry name" value="FATC"/>
    <property type="match status" value="1"/>
</dbReference>
<keyword evidence="7 20" id="KW-0158">Chromosome</keyword>
<evidence type="ECO:0000256" key="20">
    <source>
        <dbReference type="RuleBase" id="RU365027"/>
    </source>
</evidence>
<keyword evidence="27" id="KW-1185">Reference proteome</keyword>
<dbReference type="InterPro" id="IPR044107">
    <property type="entry name" value="PIKKc_ATM"/>
</dbReference>
<evidence type="ECO:0000256" key="16">
    <source>
        <dbReference type="ARBA" id="ARBA00023242"/>
    </source>
</evidence>
<dbReference type="InterPro" id="IPR038980">
    <property type="entry name" value="ATM_plant"/>
</dbReference>
<evidence type="ECO:0000256" key="8">
    <source>
        <dbReference type="ARBA" id="ARBA00022527"/>
    </source>
</evidence>
<dbReference type="InterPro" id="IPR011009">
    <property type="entry name" value="Kinase-like_dom_sf"/>
</dbReference>
<dbReference type="GO" id="GO:0005634">
    <property type="term" value="C:nucleus"/>
    <property type="evidence" value="ECO:0007669"/>
    <property type="project" value="UniProtKB-SubCell"/>
</dbReference>
<protein>
    <recommendedName>
        <fullName evidence="6 20">Serine/threonine-protein kinase Tel1</fullName>
        <ecNumber evidence="5 20">2.7.11.1</ecNumber>
    </recommendedName>
</protein>
<keyword evidence="8 20" id="KW-0723">Serine/threonine-protein kinase</keyword>
<evidence type="ECO:0000259" key="24">
    <source>
        <dbReference type="PROSITE" id="PS51189"/>
    </source>
</evidence>
<evidence type="ECO:0000256" key="7">
    <source>
        <dbReference type="ARBA" id="ARBA00022454"/>
    </source>
</evidence>
<dbReference type="InterPro" id="IPR000403">
    <property type="entry name" value="PI3/4_kinase_cat_dom"/>
</dbReference>
<keyword evidence="13 20" id="KW-0067">ATP-binding</keyword>
<dbReference type="InterPro" id="IPR036940">
    <property type="entry name" value="PI3/4_kinase_cat_sf"/>
</dbReference>
<dbReference type="Gene3D" id="1.10.1070.11">
    <property type="entry name" value="Phosphatidylinositol 3-/4-kinase, catalytic domain"/>
    <property type="match status" value="1"/>
</dbReference>
<keyword evidence="15 20" id="KW-0779">Telomere</keyword>
<keyword evidence="11 20" id="KW-0227">DNA damage</keyword>
<dbReference type="RefSeq" id="XP_058313323.1">
    <property type="nucleotide sequence ID" value="XM_058447912.1"/>
</dbReference>
<dbReference type="InterPro" id="IPR014009">
    <property type="entry name" value="PIK_FAT"/>
</dbReference>
<comment type="subcellular location">
    <subcellularLocation>
        <location evidence="2 20">Chromosome</location>
        <location evidence="2 20">Telomere</location>
    </subcellularLocation>
    <subcellularLocation>
        <location evidence="1 20">Nucleus</location>
    </subcellularLocation>
</comment>
<gene>
    <name evidence="26" type="ORF">N7498_000849</name>
</gene>
<evidence type="ECO:0000259" key="25">
    <source>
        <dbReference type="PROSITE" id="PS51190"/>
    </source>
</evidence>
<evidence type="ECO:0000256" key="18">
    <source>
        <dbReference type="ARBA" id="ARBA00047899"/>
    </source>
</evidence>
<keyword evidence="14 20" id="KW-0156">Chromatin regulator</keyword>
<dbReference type="SUPFAM" id="SSF56112">
    <property type="entry name" value="Protein kinase-like (PK-like)"/>
    <property type="match status" value="1"/>
</dbReference>
<dbReference type="GO" id="GO:0004674">
    <property type="term" value="F:protein serine/threonine kinase activity"/>
    <property type="evidence" value="ECO:0007669"/>
    <property type="project" value="UniProtKB-KW"/>
</dbReference>
<evidence type="ECO:0000256" key="1">
    <source>
        <dbReference type="ARBA" id="ARBA00004123"/>
    </source>
</evidence>
<dbReference type="GO" id="GO:0006325">
    <property type="term" value="P:chromatin organization"/>
    <property type="evidence" value="ECO:0007669"/>
    <property type="project" value="UniProtKB-KW"/>
</dbReference>
<comment type="subunit">
    <text evidence="4">Associates with DNA double-strand breaks.</text>
</comment>
<evidence type="ECO:0000256" key="12">
    <source>
        <dbReference type="ARBA" id="ARBA00022777"/>
    </source>
</evidence>
<dbReference type="FunFam" id="1.10.1070.11:FF:000025">
    <property type="entry name" value="Serine/threonine-protein kinase Tel1"/>
    <property type="match status" value="1"/>
</dbReference>
<comment type="catalytic activity">
    <reaction evidence="19">
        <text>L-seryl-[protein] + ATP = O-phospho-L-seryl-[protein] + ADP + H(+)</text>
        <dbReference type="Rhea" id="RHEA:17989"/>
        <dbReference type="Rhea" id="RHEA-COMP:9863"/>
        <dbReference type="Rhea" id="RHEA-COMP:11604"/>
        <dbReference type="ChEBI" id="CHEBI:15378"/>
        <dbReference type="ChEBI" id="CHEBI:29999"/>
        <dbReference type="ChEBI" id="CHEBI:30616"/>
        <dbReference type="ChEBI" id="CHEBI:83421"/>
        <dbReference type="ChEBI" id="CHEBI:456216"/>
        <dbReference type="EC" id="2.7.11.1"/>
    </reaction>
</comment>
<dbReference type="EC" id="2.7.11.1" evidence="5 20"/>
<feature type="compositionally biased region" description="Polar residues" evidence="22">
    <location>
        <begin position="171"/>
        <end position="182"/>
    </location>
</feature>
<evidence type="ECO:0000256" key="13">
    <source>
        <dbReference type="ARBA" id="ARBA00022840"/>
    </source>
</evidence>
<comment type="catalytic activity">
    <reaction evidence="18 20">
        <text>L-threonyl-[protein] + ATP = O-phospho-L-threonyl-[protein] + ADP + H(+)</text>
        <dbReference type="Rhea" id="RHEA:46608"/>
        <dbReference type="Rhea" id="RHEA-COMP:11060"/>
        <dbReference type="Rhea" id="RHEA-COMP:11605"/>
        <dbReference type="ChEBI" id="CHEBI:15378"/>
        <dbReference type="ChEBI" id="CHEBI:30013"/>
        <dbReference type="ChEBI" id="CHEBI:30616"/>
        <dbReference type="ChEBI" id="CHEBI:61977"/>
        <dbReference type="ChEBI" id="CHEBI:456216"/>
        <dbReference type="EC" id="2.7.11.1"/>
    </reaction>
</comment>
<dbReference type="Proteomes" id="UP001150904">
    <property type="component" value="Unassembled WGS sequence"/>
</dbReference>
<evidence type="ECO:0000256" key="11">
    <source>
        <dbReference type="ARBA" id="ARBA00022763"/>
    </source>
</evidence>
<dbReference type="SMART" id="SM01342">
    <property type="entry name" value="TAN"/>
    <property type="match status" value="1"/>
</dbReference>
<dbReference type="Pfam" id="PF11640">
    <property type="entry name" value="TAN"/>
    <property type="match status" value="1"/>
</dbReference>
<dbReference type="CDD" id="cd05171">
    <property type="entry name" value="PIKKc_ATM"/>
    <property type="match status" value="1"/>
</dbReference>
<dbReference type="EMBL" id="JAPQKR010000004">
    <property type="protein sequence ID" value="KAJ5218750.1"/>
    <property type="molecule type" value="Genomic_DNA"/>
</dbReference>
<dbReference type="InterPro" id="IPR003152">
    <property type="entry name" value="FATC_dom"/>
</dbReference>
<evidence type="ECO:0000256" key="22">
    <source>
        <dbReference type="SAM" id="MobiDB-lite"/>
    </source>
</evidence>
<keyword evidence="9 20" id="KW-0808">Transferase</keyword>
<dbReference type="Gene3D" id="3.30.1010.10">
    <property type="entry name" value="Phosphatidylinositol 3-kinase Catalytic Subunit, Chain A, domain 4"/>
    <property type="match status" value="1"/>
</dbReference>
<comment type="similarity">
    <text evidence="3 20">Belongs to the PI3/PI4-kinase family. ATM subfamily.</text>
</comment>
<dbReference type="SUPFAM" id="SSF48371">
    <property type="entry name" value="ARM repeat"/>
    <property type="match status" value="1"/>
</dbReference>
<evidence type="ECO:0000313" key="26">
    <source>
        <dbReference type="EMBL" id="KAJ5218750.1"/>
    </source>
</evidence>